<evidence type="ECO:0000313" key="1">
    <source>
        <dbReference type="EMBL" id="KPJ03398.1"/>
    </source>
</evidence>
<gene>
    <name evidence="1" type="ORF">RR46_06554</name>
</gene>
<dbReference type="PANTHER" id="PTHR48421:SF1">
    <property type="entry name" value="MYCBP-ASSOCIATED PROTEIN"/>
    <property type="match status" value="1"/>
</dbReference>
<sequence length="563" mass="67540">MDQFAKRYIQPDRDLLNWEKWVKVREEEILSIGQRIQRQPIDMVMNLHEKVREDKEMKSILQDAQVKERATVRGEPWEQPARLKQRCYCEPVYEAYRKPEDIGRPRIIEHIGVPRFILENEKNVHGISERDKCVRLNNEYQKYKQKKEEQYKEKIMKIDPYRSDISELFVKGNRPKPPSKPLPPLPEIKISTVDEYEETFTVYSVRINNTVFVKETAEQHLTNELHNMQEEKWHESCTSWSYYFNVPKSRVGRAKLFLQNLGTVTLRYCWRRIRQQTPFIQEEVTSQVFFFNKNEDILSPGQTREVFFTFVSCDIGLYRELWELSFCNVSFFENLIQKFVINLQADTIEDTEKMRRKVDILKVRLNRKAIRKLIRELLNNVFNKVTSVEPQIYPYQKFLLESEIFLMKNPVCFYHQSEVMKLKESYSQMKPGEVWDLSIASWRKAMMKKDFVERMQYFGMLKQSQNILLKPWQEDENLLALKHSAVKLILSRLADKFDQVYADLNLYSDSSDIEIEEDFDDKLLERMIFYIRMRDHVGMAIEYCAGVVKSLDLNRWIPFDFCQ</sequence>
<reference evidence="1 2" key="1">
    <citation type="journal article" date="2015" name="Nat. Commun.">
        <title>Outbred genome sequencing and CRISPR/Cas9 gene editing in butterflies.</title>
        <authorList>
            <person name="Li X."/>
            <person name="Fan D."/>
            <person name="Zhang W."/>
            <person name="Liu G."/>
            <person name="Zhang L."/>
            <person name="Zhao L."/>
            <person name="Fang X."/>
            <person name="Chen L."/>
            <person name="Dong Y."/>
            <person name="Chen Y."/>
            <person name="Ding Y."/>
            <person name="Zhao R."/>
            <person name="Feng M."/>
            <person name="Zhu Y."/>
            <person name="Feng Y."/>
            <person name="Jiang X."/>
            <person name="Zhu D."/>
            <person name="Xiang H."/>
            <person name="Feng X."/>
            <person name="Li S."/>
            <person name="Wang J."/>
            <person name="Zhang G."/>
            <person name="Kronforst M.R."/>
            <person name="Wang W."/>
        </authorList>
    </citation>
    <scope>NUCLEOTIDE SEQUENCE [LARGE SCALE GENOMIC DNA]</scope>
    <source>
        <strain evidence="1">Ya'a_city_454_Px</strain>
        <tissue evidence="1">Whole body</tissue>
    </source>
</reference>
<dbReference type="EMBL" id="KQ459185">
    <property type="protein sequence ID" value="KPJ03398.1"/>
    <property type="molecule type" value="Genomic_DNA"/>
</dbReference>
<dbReference type="AlphaFoldDB" id="A0A194QCY0"/>
<keyword evidence="2" id="KW-1185">Reference proteome</keyword>
<organism evidence="1 2">
    <name type="scientific">Papilio xuthus</name>
    <name type="common">Asian swallowtail butterfly</name>
    <dbReference type="NCBI Taxonomy" id="66420"/>
    <lineage>
        <taxon>Eukaryota</taxon>
        <taxon>Metazoa</taxon>
        <taxon>Ecdysozoa</taxon>
        <taxon>Arthropoda</taxon>
        <taxon>Hexapoda</taxon>
        <taxon>Insecta</taxon>
        <taxon>Pterygota</taxon>
        <taxon>Neoptera</taxon>
        <taxon>Endopterygota</taxon>
        <taxon>Lepidoptera</taxon>
        <taxon>Glossata</taxon>
        <taxon>Ditrysia</taxon>
        <taxon>Papilionoidea</taxon>
        <taxon>Papilionidae</taxon>
        <taxon>Papilioninae</taxon>
        <taxon>Papilio</taxon>
    </lineage>
</organism>
<accession>A0A194QCY0</accession>
<dbReference type="STRING" id="66420.A0A194QCY0"/>
<dbReference type="Proteomes" id="UP000053268">
    <property type="component" value="Unassembled WGS sequence"/>
</dbReference>
<protein>
    <submittedName>
        <fullName evidence="1">MYCBP-associated protein</fullName>
    </submittedName>
</protein>
<dbReference type="InterPro" id="IPR032707">
    <property type="entry name" value="MYCBPAP"/>
</dbReference>
<dbReference type="Pfam" id="PF14646">
    <property type="entry name" value="MYCBPAP"/>
    <property type="match status" value="1"/>
</dbReference>
<name>A0A194QCY0_PAPXU</name>
<evidence type="ECO:0000313" key="2">
    <source>
        <dbReference type="Proteomes" id="UP000053268"/>
    </source>
</evidence>
<proteinExistence type="predicted"/>
<dbReference type="PANTHER" id="PTHR48421">
    <property type="entry name" value="MYCBP-ASSOCIATED PROTEIN"/>
    <property type="match status" value="1"/>
</dbReference>